<gene>
    <name evidence="2" type="ORF">NDN08_006383</name>
</gene>
<dbReference type="AlphaFoldDB" id="A0AAV8UPQ9"/>
<evidence type="ECO:0000256" key="1">
    <source>
        <dbReference type="SAM" id="MobiDB-lite"/>
    </source>
</evidence>
<keyword evidence="3" id="KW-1185">Reference proteome</keyword>
<dbReference type="EMBL" id="JAMWBK010000008">
    <property type="protein sequence ID" value="KAJ8903068.1"/>
    <property type="molecule type" value="Genomic_DNA"/>
</dbReference>
<protein>
    <recommendedName>
        <fullName evidence="4">BZIP domain-containing protein</fullName>
    </recommendedName>
</protein>
<evidence type="ECO:0000313" key="3">
    <source>
        <dbReference type="Proteomes" id="UP001157974"/>
    </source>
</evidence>
<reference evidence="2 3" key="1">
    <citation type="journal article" date="2023" name="Nat. Commun.">
        <title>Origin of minicircular mitochondrial genomes in red algae.</title>
        <authorList>
            <person name="Lee Y."/>
            <person name="Cho C.H."/>
            <person name="Lee Y.M."/>
            <person name="Park S.I."/>
            <person name="Yang J.H."/>
            <person name="West J.A."/>
            <person name="Bhattacharya D."/>
            <person name="Yoon H.S."/>
        </authorList>
    </citation>
    <scope>NUCLEOTIDE SEQUENCE [LARGE SCALE GENOMIC DNA]</scope>
    <source>
        <strain evidence="2 3">CCMP1338</strain>
        <tissue evidence="2">Whole cell</tissue>
    </source>
</reference>
<feature type="region of interest" description="Disordered" evidence="1">
    <location>
        <begin position="1"/>
        <end position="34"/>
    </location>
</feature>
<name>A0AAV8UPQ9_9RHOD</name>
<evidence type="ECO:0008006" key="4">
    <source>
        <dbReference type="Google" id="ProtNLM"/>
    </source>
</evidence>
<comment type="caution">
    <text evidence="2">The sequence shown here is derived from an EMBL/GenBank/DDBJ whole genome shotgun (WGS) entry which is preliminary data.</text>
</comment>
<dbReference type="Proteomes" id="UP001157974">
    <property type="component" value="Unassembled WGS sequence"/>
</dbReference>
<proteinExistence type="predicted"/>
<organism evidence="2 3">
    <name type="scientific">Rhodosorus marinus</name>
    <dbReference type="NCBI Taxonomy" id="101924"/>
    <lineage>
        <taxon>Eukaryota</taxon>
        <taxon>Rhodophyta</taxon>
        <taxon>Stylonematophyceae</taxon>
        <taxon>Stylonematales</taxon>
        <taxon>Stylonemataceae</taxon>
        <taxon>Rhodosorus</taxon>
    </lineage>
</organism>
<feature type="compositionally biased region" description="Polar residues" evidence="1">
    <location>
        <begin position="1"/>
        <end position="10"/>
    </location>
</feature>
<dbReference type="Gene3D" id="1.25.40.10">
    <property type="entry name" value="Tetratricopeptide repeat domain"/>
    <property type="match status" value="1"/>
</dbReference>
<dbReference type="SUPFAM" id="SSF48452">
    <property type="entry name" value="TPR-like"/>
    <property type="match status" value="1"/>
</dbReference>
<evidence type="ECO:0000313" key="2">
    <source>
        <dbReference type="EMBL" id="KAJ8903068.1"/>
    </source>
</evidence>
<accession>A0AAV8UPQ9</accession>
<dbReference type="InterPro" id="IPR011990">
    <property type="entry name" value="TPR-like_helical_dom_sf"/>
</dbReference>
<sequence length="601" mass="66687">MMEVQSSFDTSGRRNSGNSRRPGRPATYIFDRPDDELTEEDRKLKNAVLKRRSRQNRSYQKRKMMKLAQKQANGQAVDFLTVAGANGSAAGPEDINEDVDEVTAVDLVDMVSRVETQPEVVPTSEELGEDLEECVLMAVKGTMDRSLSISHSSGVKDVLFGSLRDRFAELPGEGQGALRALSVFPRDFDMASAAAVMGRGSGDDLSQAIDLMQPLFTSGFISSSNGRFELNQVTKLFLTEEVPFGGDTLVTERRDPSVSRYIDHFQNLLSNLTDPSIHKLGFAREHAMQVFDTERQNMDYAIELSRLKGPERLREFLAVGAAVMRYCVDASTRIQYLQAALEGKNLLTDANEPRGDRRNVVRLELARAEALCDNQSLEDAEEPLKKAMELMDRDFTKSSNGIMDTVLVLLLFAGVKINLSKTEEGHKLLVEALRILNKIGLGKTTLAVNALTNLVTIYVQRGQLDRANYVATELLNTLHAMRYDKMPIYADALGVLAMVRMAAGDYTDAARQFGSGLEIVAGWGSKSWTSVPVQHCLDLDIWLMEGLAISLNLQGLEKDAKYMVTLASDARLSRRLKSLTYDILGGEHVVPTWLTTSRHLY</sequence>